<dbReference type="PANTHER" id="PTHR21164">
    <property type="entry name" value="CHORISMATE MUTASE"/>
    <property type="match status" value="1"/>
</dbReference>
<dbReference type="GO" id="GO:0008652">
    <property type="term" value="P:amino acid biosynthetic process"/>
    <property type="evidence" value="ECO:0007669"/>
    <property type="project" value="UniProtKB-UniRule"/>
</dbReference>
<feature type="binding site" evidence="2">
    <location>
        <position position="9"/>
    </location>
    <ligand>
        <name>prephenate</name>
        <dbReference type="ChEBI" id="CHEBI:29934"/>
    </ligand>
</feature>
<comment type="catalytic activity">
    <reaction evidence="3">
        <text>chorismate = prephenate</text>
        <dbReference type="Rhea" id="RHEA:13897"/>
        <dbReference type="ChEBI" id="CHEBI:29748"/>
        <dbReference type="ChEBI" id="CHEBI:29934"/>
        <dbReference type="EC" id="5.4.99.5"/>
    </reaction>
</comment>
<dbReference type="Gene3D" id="3.30.1330.40">
    <property type="entry name" value="RutC-like"/>
    <property type="match status" value="1"/>
</dbReference>
<gene>
    <name evidence="4" type="ORF">NIES23_24340</name>
</gene>
<feature type="binding site" evidence="2">
    <location>
        <position position="109"/>
    </location>
    <ligand>
        <name>prephenate</name>
        <dbReference type="ChEBI" id="CHEBI:29934"/>
    </ligand>
</feature>
<dbReference type="Proteomes" id="UP000217507">
    <property type="component" value="Chromosome"/>
</dbReference>
<dbReference type="SUPFAM" id="SSF55298">
    <property type="entry name" value="YjgF-like"/>
    <property type="match status" value="1"/>
</dbReference>
<dbReference type="PROSITE" id="PS51167">
    <property type="entry name" value="CHORISMATE_MUT_1"/>
    <property type="match status" value="1"/>
</dbReference>
<dbReference type="GO" id="GO:0009073">
    <property type="term" value="P:aromatic amino acid family biosynthetic process"/>
    <property type="evidence" value="ECO:0007669"/>
    <property type="project" value="UniProtKB-UniRule"/>
</dbReference>
<reference evidence="4 5" key="1">
    <citation type="submission" date="2017-06" db="EMBL/GenBank/DDBJ databases">
        <title>Genome sequencing of cyanobaciteial culture collection at National Institute for Environmental Studies (NIES).</title>
        <authorList>
            <person name="Hirose Y."/>
            <person name="Shimura Y."/>
            <person name="Fujisawa T."/>
            <person name="Nakamura Y."/>
            <person name="Kawachi M."/>
        </authorList>
    </citation>
    <scope>NUCLEOTIDE SEQUENCE [LARGE SCALE GENOMIC DNA]</scope>
    <source>
        <strain evidence="4 5">NIES-23</strain>
    </source>
</reference>
<accession>A0A1Z4KKZ2</accession>
<keyword evidence="2 3" id="KW-0028">Amino-acid biosynthesis</keyword>
<dbReference type="GO" id="GO:0004106">
    <property type="term" value="F:chorismate mutase activity"/>
    <property type="evidence" value="ECO:0007669"/>
    <property type="project" value="UniProtKB-UniRule"/>
</dbReference>
<sequence length="137" mass="15706">MEWRLRAIRGATTVSGNSVEAIREAVSELLDELERRNQLQPQDMISVTFSVTRDLDAIFPAAIARPRPGWDNVAMLDVQQMHVEGSLQRCIRFLIHAYQPTSVPVHHIYLREARKLRPDWSLPQALQAPQQIVESRV</sequence>
<dbReference type="PANTHER" id="PTHR21164:SF0">
    <property type="entry name" value="CHORISMATE MUTASE AROH"/>
    <property type="match status" value="1"/>
</dbReference>
<dbReference type="UniPathway" id="UPA00120">
    <property type="reaction ID" value="UER00203"/>
</dbReference>
<name>A0A1Z4KKZ2_ANAVA</name>
<evidence type="ECO:0000313" key="5">
    <source>
        <dbReference type="Proteomes" id="UP000217507"/>
    </source>
</evidence>
<dbReference type="CDD" id="cd02185">
    <property type="entry name" value="AroH"/>
    <property type="match status" value="1"/>
</dbReference>
<protein>
    <recommendedName>
        <fullName evidence="1 3">chorismate mutase</fullName>
        <ecNumber evidence="1 3">5.4.99.5</ecNumber>
    </recommendedName>
</protein>
<evidence type="ECO:0000313" key="4">
    <source>
        <dbReference type="EMBL" id="BAY69639.1"/>
    </source>
</evidence>
<organism evidence="4 5">
    <name type="scientific">Trichormus variabilis NIES-23</name>
    <dbReference type="NCBI Taxonomy" id="1973479"/>
    <lineage>
        <taxon>Bacteria</taxon>
        <taxon>Bacillati</taxon>
        <taxon>Cyanobacteriota</taxon>
        <taxon>Cyanophyceae</taxon>
        <taxon>Nostocales</taxon>
        <taxon>Nostocaceae</taxon>
        <taxon>Trichormus</taxon>
    </lineage>
</organism>
<proteinExistence type="predicted"/>
<dbReference type="PIRSF" id="PIRSF005965">
    <property type="entry name" value="Chor_mut_AroH"/>
    <property type="match status" value="1"/>
</dbReference>
<dbReference type="GO" id="GO:0046417">
    <property type="term" value="P:chorismate metabolic process"/>
    <property type="evidence" value="ECO:0007669"/>
    <property type="project" value="TreeGrafter"/>
</dbReference>
<dbReference type="InterPro" id="IPR008243">
    <property type="entry name" value="Chorismate_mutase_AroH"/>
</dbReference>
<dbReference type="SMR" id="A0A1Z4KKZ2"/>
<feature type="binding site" evidence="2">
    <location>
        <position position="92"/>
    </location>
    <ligand>
        <name>prephenate</name>
        <dbReference type="ChEBI" id="CHEBI:29934"/>
    </ligand>
</feature>
<dbReference type="EC" id="5.4.99.5" evidence="1 3"/>
<dbReference type="AlphaFoldDB" id="A0A1Z4KKZ2"/>
<evidence type="ECO:0000256" key="1">
    <source>
        <dbReference type="NCBIfam" id="TIGR01796"/>
    </source>
</evidence>
<keyword evidence="3" id="KW-0413">Isomerase</keyword>
<evidence type="ECO:0000256" key="2">
    <source>
        <dbReference type="PIRSR" id="PIRSR005965-1"/>
    </source>
</evidence>
<dbReference type="Pfam" id="PF07736">
    <property type="entry name" value="CM_1"/>
    <property type="match status" value="1"/>
</dbReference>
<dbReference type="NCBIfam" id="TIGR01796">
    <property type="entry name" value="CM_mono_aroH"/>
    <property type="match status" value="1"/>
</dbReference>
<dbReference type="InterPro" id="IPR035959">
    <property type="entry name" value="RutC-like_sf"/>
</dbReference>
<keyword evidence="2 3" id="KW-0057">Aromatic amino acid biosynthesis</keyword>
<dbReference type="EMBL" id="AP018216">
    <property type="protein sequence ID" value="BAY69639.1"/>
    <property type="molecule type" value="Genomic_DNA"/>
</dbReference>
<evidence type="ECO:0000256" key="3">
    <source>
        <dbReference type="PROSITE-ProRule" id="PRU00514"/>
    </source>
</evidence>